<dbReference type="EMBL" id="CM044703">
    <property type="protein sequence ID" value="KAI5674706.1"/>
    <property type="molecule type" value="Genomic_DNA"/>
</dbReference>
<evidence type="ECO:0000313" key="2">
    <source>
        <dbReference type="Proteomes" id="UP001060085"/>
    </source>
</evidence>
<comment type="caution">
    <text evidence="1">The sequence shown here is derived from an EMBL/GenBank/DDBJ whole genome shotgun (WGS) entry which is preliminary data.</text>
</comment>
<reference evidence="2" key="1">
    <citation type="journal article" date="2023" name="Nat. Plants">
        <title>Single-cell RNA sequencing provides a high-resolution roadmap for understanding the multicellular compartmentation of specialized metabolism.</title>
        <authorList>
            <person name="Sun S."/>
            <person name="Shen X."/>
            <person name="Li Y."/>
            <person name="Li Y."/>
            <person name="Wang S."/>
            <person name="Li R."/>
            <person name="Zhang H."/>
            <person name="Shen G."/>
            <person name="Guo B."/>
            <person name="Wei J."/>
            <person name="Xu J."/>
            <person name="St-Pierre B."/>
            <person name="Chen S."/>
            <person name="Sun C."/>
        </authorList>
    </citation>
    <scope>NUCLEOTIDE SEQUENCE [LARGE SCALE GENOMIC DNA]</scope>
</reference>
<organism evidence="1 2">
    <name type="scientific">Catharanthus roseus</name>
    <name type="common">Madagascar periwinkle</name>
    <name type="synonym">Vinca rosea</name>
    <dbReference type="NCBI Taxonomy" id="4058"/>
    <lineage>
        <taxon>Eukaryota</taxon>
        <taxon>Viridiplantae</taxon>
        <taxon>Streptophyta</taxon>
        <taxon>Embryophyta</taxon>
        <taxon>Tracheophyta</taxon>
        <taxon>Spermatophyta</taxon>
        <taxon>Magnoliopsida</taxon>
        <taxon>eudicotyledons</taxon>
        <taxon>Gunneridae</taxon>
        <taxon>Pentapetalae</taxon>
        <taxon>asterids</taxon>
        <taxon>lamiids</taxon>
        <taxon>Gentianales</taxon>
        <taxon>Apocynaceae</taxon>
        <taxon>Rauvolfioideae</taxon>
        <taxon>Vinceae</taxon>
        <taxon>Catharanthinae</taxon>
        <taxon>Catharanthus</taxon>
    </lineage>
</organism>
<proteinExistence type="predicted"/>
<evidence type="ECO:0000313" key="1">
    <source>
        <dbReference type="EMBL" id="KAI5674706.1"/>
    </source>
</evidence>
<sequence>MVFISEDMIKQLQTLIDQVDEPLKKTFQNMHQGYPTETLVRFLKARDGSVSKAHKMLVDCLNWRVQNEIDDFLSKPIIPVDIYRAIRDSQLIGMTGYSKEGLPVIAVGVGLSTFDKASVNYYVQSHIQMNEYRDRVMLPTATKKFGRLISTCIKVLDMTGLKLSALNQIKLATVLSTIDDLNYPEKTETYYIVNAPYIFSACWKVVRPLLQERTRKKVQVLPGNGRDELLKIMDYATLPHFCKREGSGSSRYSRDGTTDNCYSLDHSFHQQVYNYIKQQAALLESVAPIKEGSFHVDFPEPDPEDATIAQTIESELHKLGKQNGLSNSLRDIRISSD</sequence>
<accession>A0ACC0BPY4</accession>
<protein>
    <submittedName>
        <fullName evidence="1">Uncharacterized protein</fullName>
    </submittedName>
</protein>
<keyword evidence="2" id="KW-1185">Reference proteome</keyword>
<name>A0ACC0BPY4_CATRO</name>
<gene>
    <name evidence="1" type="ORF">M9H77_15070</name>
</gene>
<dbReference type="Proteomes" id="UP001060085">
    <property type="component" value="Linkage Group LG03"/>
</dbReference>